<evidence type="ECO:0000313" key="12">
    <source>
        <dbReference type="EMBL" id="KAK9390980.1"/>
    </source>
</evidence>
<dbReference type="GO" id="GO:0005737">
    <property type="term" value="C:cytoplasm"/>
    <property type="evidence" value="ECO:0007669"/>
    <property type="project" value="TreeGrafter"/>
</dbReference>
<comment type="subunit">
    <text evidence="2">Homodimer; disulfide-linked.</text>
</comment>
<evidence type="ECO:0000256" key="9">
    <source>
        <dbReference type="ARBA" id="ARBA00032652"/>
    </source>
</evidence>
<dbReference type="GO" id="GO:0042127">
    <property type="term" value="P:regulation of cell population proliferation"/>
    <property type="evidence" value="ECO:0007669"/>
    <property type="project" value="InterPro"/>
</dbReference>
<evidence type="ECO:0000256" key="6">
    <source>
        <dbReference type="ARBA" id="ARBA00022837"/>
    </source>
</evidence>
<reference evidence="12 13" key="1">
    <citation type="journal article" date="2024" name="Proc. Natl. Acad. Sci. U.S.A.">
        <title>The genetic regulatory architecture and epigenomic basis for age-related changes in rattlesnake venom.</title>
        <authorList>
            <person name="Hogan M.P."/>
            <person name="Holding M.L."/>
            <person name="Nystrom G.S."/>
            <person name="Colston T.J."/>
            <person name="Bartlett D.A."/>
            <person name="Mason A.J."/>
            <person name="Ellsworth S.A."/>
            <person name="Rautsaw R.M."/>
            <person name="Lawrence K.C."/>
            <person name="Strickland J.L."/>
            <person name="He B."/>
            <person name="Fraser P."/>
            <person name="Margres M.J."/>
            <person name="Gilbert D.M."/>
            <person name="Gibbs H.L."/>
            <person name="Parkinson C.L."/>
            <person name="Rokyta D.R."/>
        </authorList>
    </citation>
    <scope>NUCLEOTIDE SEQUENCE [LARGE SCALE GENOMIC DNA]</scope>
    <source>
        <strain evidence="12">DRR0105</strain>
    </source>
</reference>
<keyword evidence="5" id="KW-0677">Repeat</keyword>
<evidence type="ECO:0000313" key="13">
    <source>
        <dbReference type="Proteomes" id="UP001474421"/>
    </source>
</evidence>
<feature type="compositionally biased region" description="Low complexity" evidence="10">
    <location>
        <begin position="134"/>
        <end position="149"/>
    </location>
</feature>
<proteinExistence type="inferred from homology"/>
<dbReference type="InterPro" id="IPR002048">
    <property type="entry name" value="EF_hand_dom"/>
</dbReference>
<gene>
    <name evidence="12" type="ORF">NXF25_018310</name>
</gene>
<dbReference type="AlphaFoldDB" id="A0AAW1ALD7"/>
<accession>A0AAW1ALD7</accession>
<protein>
    <recommendedName>
        <fullName evidence="3">Protein S100-A11</fullName>
    </recommendedName>
    <alternativeName>
        <fullName evidence="8">Calgizzarin</fullName>
    </alternativeName>
    <alternativeName>
        <fullName evidence="9">S100 calcium-binding protein A11</fullName>
    </alternativeName>
</protein>
<dbReference type="GO" id="GO:0005509">
    <property type="term" value="F:calcium ion binding"/>
    <property type="evidence" value="ECO:0007669"/>
    <property type="project" value="InterPro"/>
</dbReference>
<dbReference type="PROSITE" id="PS50222">
    <property type="entry name" value="EF_HAND_2"/>
    <property type="match status" value="1"/>
</dbReference>
<keyword evidence="13" id="KW-1185">Reference proteome</keyword>
<dbReference type="PANTHER" id="PTHR11639">
    <property type="entry name" value="S100 CALCIUM-BINDING PROTEIN"/>
    <property type="match status" value="1"/>
</dbReference>
<dbReference type="GO" id="GO:0005615">
    <property type="term" value="C:extracellular space"/>
    <property type="evidence" value="ECO:0007669"/>
    <property type="project" value="TreeGrafter"/>
</dbReference>
<evidence type="ECO:0000256" key="3">
    <source>
        <dbReference type="ARBA" id="ARBA00018064"/>
    </source>
</evidence>
<dbReference type="GO" id="GO:0048306">
    <property type="term" value="F:calcium-dependent protein binding"/>
    <property type="evidence" value="ECO:0007669"/>
    <property type="project" value="InterPro"/>
</dbReference>
<dbReference type="Gene3D" id="1.10.238.10">
    <property type="entry name" value="EF-hand"/>
    <property type="match status" value="1"/>
</dbReference>
<dbReference type="InterPro" id="IPR013787">
    <property type="entry name" value="S100_Ca-bd_sub"/>
</dbReference>
<keyword evidence="6" id="KW-0106">Calcium</keyword>
<dbReference type="InterPro" id="IPR028482">
    <property type="entry name" value="S100A11"/>
</dbReference>
<dbReference type="PROSITE" id="PS00018">
    <property type="entry name" value="EF_HAND_1"/>
    <property type="match status" value="1"/>
</dbReference>
<dbReference type="GO" id="GO:0044548">
    <property type="term" value="F:S100 protein binding"/>
    <property type="evidence" value="ECO:0007669"/>
    <property type="project" value="TreeGrafter"/>
</dbReference>
<keyword evidence="7" id="KW-1015">Disulfide bond</keyword>
<dbReference type="SMART" id="SM01394">
    <property type="entry name" value="S_100"/>
    <property type="match status" value="1"/>
</dbReference>
<dbReference type="PANTHER" id="PTHR11639:SF60">
    <property type="entry name" value="PROTEIN S100-A11"/>
    <property type="match status" value="1"/>
</dbReference>
<evidence type="ECO:0000256" key="10">
    <source>
        <dbReference type="SAM" id="MobiDB-lite"/>
    </source>
</evidence>
<dbReference type="SMART" id="SM00054">
    <property type="entry name" value="EFh"/>
    <property type="match status" value="1"/>
</dbReference>
<comment type="similarity">
    <text evidence="1">Belongs to the S-100 family.</text>
</comment>
<evidence type="ECO:0000256" key="2">
    <source>
        <dbReference type="ARBA" id="ARBA00011748"/>
    </source>
</evidence>
<dbReference type="CDD" id="cd05023">
    <property type="entry name" value="S-100A11"/>
    <property type="match status" value="1"/>
</dbReference>
<evidence type="ECO:0000256" key="1">
    <source>
        <dbReference type="ARBA" id="ARBA00007323"/>
    </source>
</evidence>
<feature type="region of interest" description="Disordered" evidence="10">
    <location>
        <begin position="130"/>
        <end position="179"/>
    </location>
</feature>
<dbReference type="InterPro" id="IPR018247">
    <property type="entry name" value="EF_Hand_1_Ca_BS"/>
</dbReference>
<sequence length="179" mass="19891">MSSRYTAGPTETERCIESLLAVFQRYAGRDSNSKSLSKKEFRTFMDTELGSFTKNQKDPAVIDRMMKKLDMNSDGQVDFSEFLNLIGGLAQACHEHEKHTQIHNRISDILYKEFRFGYLSPAVNNGRRCESGFSAPGPAQPGLAQPSPARVAEAVAGQPHSASASRRSRLLAHRTRFAP</sequence>
<evidence type="ECO:0000256" key="7">
    <source>
        <dbReference type="ARBA" id="ARBA00023157"/>
    </source>
</evidence>
<feature type="compositionally biased region" description="Basic residues" evidence="10">
    <location>
        <begin position="166"/>
        <end position="179"/>
    </location>
</feature>
<comment type="caution">
    <text evidence="12">The sequence shown here is derived from an EMBL/GenBank/DDBJ whole genome shotgun (WGS) entry which is preliminary data.</text>
</comment>
<feature type="domain" description="EF-hand" evidence="11">
    <location>
        <begin position="57"/>
        <end position="92"/>
    </location>
</feature>
<dbReference type="EMBL" id="JAOTOJ010000019">
    <property type="protein sequence ID" value="KAK9390980.1"/>
    <property type="molecule type" value="Genomic_DNA"/>
</dbReference>
<evidence type="ECO:0000256" key="5">
    <source>
        <dbReference type="ARBA" id="ARBA00022737"/>
    </source>
</evidence>
<dbReference type="Proteomes" id="UP001474421">
    <property type="component" value="Unassembled WGS sequence"/>
</dbReference>
<dbReference type="SUPFAM" id="SSF47473">
    <property type="entry name" value="EF-hand"/>
    <property type="match status" value="1"/>
</dbReference>
<dbReference type="InterPro" id="IPR011992">
    <property type="entry name" value="EF-hand-dom_pair"/>
</dbReference>
<keyword evidence="4" id="KW-0479">Metal-binding</keyword>
<dbReference type="PROSITE" id="PS00303">
    <property type="entry name" value="S100_CABP"/>
    <property type="match status" value="1"/>
</dbReference>
<dbReference type="InterPro" id="IPR001751">
    <property type="entry name" value="S100/CaBP7/8-like_CS"/>
</dbReference>
<dbReference type="Pfam" id="PF01023">
    <property type="entry name" value="S_100"/>
    <property type="match status" value="1"/>
</dbReference>
<evidence type="ECO:0000256" key="8">
    <source>
        <dbReference type="ARBA" id="ARBA00030085"/>
    </source>
</evidence>
<name>A0AAW1ALD7_CROAD</name>
<evidence type="ECO:0000259" key="11">
    <source>
        <dbReference type="PROSITE" id="PS50222"/>
    </source>
</evidence>
<organism evidence="12 13">
    <name type="scientific">Crotalus adamanteus</name>
    <name type="common">Eastern diamondback rattlesnake</name>
    <dbReference type="NCBI Taxonomy" id="8729"/>
    <lineage>
        <taxon>Eukaryota</taxon>
        <taxon>Metazoa</taxon>
        <taxon>Chordata</taxon>
        <taxon>Craniata</taxon>
        <taxon>Vertebrata</taxon>
        <taxon>Euteleostomi</taxon>
        <taxon>Lepidosauria</taxon>
        <taxon>Squamata</taxon>
        <taxon>Bifurcata</taxon>
        <taxon>Unidentata</taxon>
        <taxon>Episquamata</taxon>
        <taxon>Toxicofera</taxon>
        <taxon>Serpentes</taxon>
        <taxon>Colubroidea</taxon>
        <taxon>Viperidae</taxon>
        <taxon>Crotalinae</taxon>
        <taxon>Crotalus</taxon>
    </lineage>
</organism>
<evidence type="ECO:0000256" key="4">
    <source>
        <dbReference type="ARBA" id="ARBA00022723"/>
    </source>
</evidence>